<dbReference type="KEGG" id="vg:54999435"/>
<dbReference type="GeneID" id="54999435"/>
<evidence type="ECO:0000313" key="1">
    <source>
        <dbReference type="EMBL" id="AXQ66710.1"/>
    </source>
</evidence>
<name>A0A385E4K7_9CAUD</name>
<keyword evidence="2" id="KW-1185">Reference proteome</keyword>
<protein>
    <submittedName>
        <fullName evidence="1">Uncharacterized protein</fullName>
    </submittedName>
</protein>
<evidence type="ECO:0000313" key="2">
    <source>
        <dbReference type="Proteomes" id="UP000263435"/>
    </source>
</evidence>
<sequence length="97" mass="10930">MASGRNSKLIRTLALLNSSESGRILETKMVYGGLRTTQRDYVQNKGEENEFTVSTRTLQHVEGTYKSEVKRAKALYREKGVDGLIEAIDEALSRHID</sequence>
<accession>A0A385E4K7</accession>
<dbReference type="RefSeq" id="YP_009808532.1">
    <property type="nucleotide sequence ID" value="NC_048041.1"/>
</dbReference>
<proteinExistence type="predicted"/>
<dbReference type="Proteomes" id="UP000263435">
    <property type="component" value="Segment"/>
</dbReference>
<organism evidence="1 2">
    <name type="scientific">Vibrio phage vB_VpS_PG07</name>
    <dbReference type="NCBI Taxonomy" id="2301664"/>
    <lineage>
        <taxon>Viruses</taxon>
        <taxon>Duplodnaviria</taxon>
        <taxon>Heunggongvirae</taxon>
        <taxon>Uroviricota</taxon>
        <taxon>Caudoviricetes</taxon>
        <taxon>Demerecviridae</taxon>
        <taxon>Pogseptimavirus</taxon>
        <taxon>Pogseptimavirus PG07</taxon>
    </lineage>
</organism>
<dbReference type="EMBL" id="MH645904">
    <property type="protein sequence ID" value="AXQ66710.1"/>
    <property type="molecule type" value="Genomic_DNA"/>
</dbReference>
<reference evidence="1 2" key="1">
    <citation type="submission" date="2018-07" db="EMBL/GenBank/DDBJ databases">
        <title>Sequencing of PG07.</title>
        <authorList>
            <person name="Ding T."/>
        </authorList>
    </citation>
    <scope>NUCLEOTIDE SEQUENCE [LARGE SCALE GENOMIC DNA]</scope>
</reference>